<dbReference type="Proteomes" id="UP000825729">
    <property type="component" value="Unassembled WGS sequence"/>
</dbReference>
<evidence type="ECO:0000313" key="17">
    <source>
        <dbReference type="Proteomes" id="UP000825729"/>
    </source>
</evidence>
<keyword evidence="9 14" id="KW-1133">Transmembrane helix</keyword>
<keyword evidence="5" id="KW-0732">Signal</keyword>
<dbReference type="GO" id="GO:0005524">
    <property type="term" value="F:ATP binding"/>
    <property type="evidence" value="ECO:0007669"/>
    <property type="project" value="UniProtKB-KW"/>
</dbReference>
<dbReference type="InterPro" id="IPR001245">
    <property type="entry name" value="Ser-Thr/Tyr_kinase_cat_dom"/>
</dbReference>
<evidence type="ECO:0000256" key="11">
    <source>
        <dbReference type="ARBA" id="ARBA00023170"/>
    </source>
</evidence>
<keyword evidence="3" id="KW-0808">Transferase</keyword>
<evidence type="ECO:0000259" key="15">
    <source>
        <dbReference type="PROSITE" id="PS50011"/>
    </source>
</evidence>
<accession>A0AAV7F4S5</accession>
<evidence type="ECO:0000256" key="4">
    <source>
        <dbReference type="ARBA" id="ARBA00022692"/>
    </source>
</evidence>
<dbReference type="PANTHER" id="PTHR47989">
    <property type="entry name" value="OS01G0750732 PROTEIN"/>
    <property type="match status" value="1"/>
</dbReference>
<dbReference type="InterPro" id="IPR008266">
    <property type="entry name" value="Tyr_kinase_AS"/>
</dbReference>
<keyword evidence="11" id="KW-0675">Receptor</keyword>
<keyword evidence="4 14" id="KW-0812">Transmembrane</keyword>
<feature type="transmembrane region" description="Helical" evidence="14">
    <location>
        <begin position="84"/>
        <end position="102"/>
    </location>
</feature>
<feature type="compositionally biased region" description="Basic and acidic residues" evidence="13">
    <location>
        <begin position="342"/>
        <end position="356"/>
    </location>
</feature>
<keyword evidence="2" id="KW-0433">Leucine-rich repeat</keyword>
<evidence type="ECO:0000256" key="14">
    <source>
        <dbReference type="SAM" id="Phobius"/>
    </source>
</evidence>
<dbReference type="InterPro" id="IPR000719">
    <property type="entry name" value="Prot_kinase_dom"/>
</dbReference>
<dbReference type="CDD" id="cd14066">
    <property type="entry name" value="STKc_IRAK"/>
    <property type="match status" value="1"/>
</dbReference>
<organism evidence="16 17">
    <name type="scientific">Aristolochia fimbriata</name>
    <name type="common">White veined hardy Dutchman's pipe vine</name>
    <dbReference type="NCBI Taxonomy" id="158543"/>
    <lineage>
        <taxon>Eukaryota</taxon>
        <taxon>Viridiplantae</taxon>
        <taxon>Streptophyta</taxon>
        <taxon>Embryophyta</taxon>
        <taxon>Tracheophyta</taxon>
        <taxon>Spermatophyta</taxon>
        <taxon>Magnoliopsida</taxon>
        <taxon>Magnoliidae</taxon>
        <taxon>Piperales</taxon>
        <taxon>Aristolochiaceae</taxon>
        <taxon>Aristolochia</taxon>
    </lineage>
</organism>
<dbReference type="SUPFAM" id="SSF56112">
    <property type="entry name" value="Protein kinase-like (PK-like)"/>
    <property type="match status" value="1"/>
</dbReference>
<dbReference type="Gene3D" id="1.10.510.10">
    <property type="entry name" value="Transferase(Phosphotransferase) domain 1"/>
    <property type="match status" value="1"/>
</dbReference>
<keyword evidence="10 14" id="KW-0472">Membrane</keyword>
<dbReference type="Gene3D" id="3.30.200.20">
    <property type="entry name" value="Phosphorylase Kinase, domain 1"/>
    <property type="match status" value="1"/>
</dbReference>
<reference evidence="16 17" key="1">
    <citation type="submission" date="2021-07" db="EMBL/GenBank/DDBJ databases">
        <title>The Aristolochia fimbriata genome: insights into angiosperm evolution, floral development and chemical biosynthesis.</title>
        <authorList>
            <person name="Jiao Y."/>
        </authorList>
    </citation>
    <scope>NUCLEOTIDE SEQUENCE [LARGE SCALE GENOMIC DNA]</scope>
    <source>
        <strain evidence="16">IBCAS-2021</strain>
        <tissue evidence="16">Leaf</tissue>
    </source>
</reference>
<feature type="region of interest" description="Disordered" evidence="13">
    <location>
        <begin position="768"/>
        <end position="867"/>
    </location>
</feature>
<dbReference type="GO" id="GO:0016020">
    <property type="term" value="C:membrane"/>
    <property type="evidence" value="ECO:0007669"/>
    <property type="project" value="UniProtKB-SubCell"/>
</dbReference>
<evidence type="ECO:0000256" key="12">
    <source>
        <dbReference type="ARBA" id="ARBA00023180"/>
    </source>
</evidence>
<evidence type="ECO:0000256" key="2">
    <source>
        <dbReference type="ARBA" id="ARBA00022614"/>
    </source>
</evidence>
<evidence type="ECO:0000313" key="16">
    <source>
        <dbReference type="EMBL" id="KAG9454977.1"/>
    </source>
</evidence>
<feature type="compositionally biased region" description="Basic residues" evidence="13">
    <location>
        <begin position="847"/>
        <end position="856"/>
    </location>
</feature>
<feature type="domain" description="Protein kinase" evidence="15">
    <location>
        <begin position="488"/>
        <end position="765"/>
    </location>
</feature>
<sequence length="867" mass="97152">MTANPPWESPTESDGQKIKLRPARWIPNRDMTTNSFLKFPYSGATPGREEYALENAPEMRSWIRPSPRFTISSLLYSFRRSKELYIVLLGFSLLCFTAHSFISSELDLKHRHISLTSFCKLEVNSSEGTMPGATQKVAVIQDASREISSSALEWALTGLKLEPGDELTLLAVLHQVNTPMGYKSKVGSSSIFGASNAVVKEAVQRKKEEYENNEDLIQINELYESKQVNFSVLVVPASSPKIVAMEAVKSLGATWIILDRHMKKDKKYFLEKLSCGISRMKSNNSIEQLRGPKIRGSNNIYREGSKNNLVTYEEMLPGNPEDEDLFSLELSPKYSKSLTKNQRRDTKASTDNDKESLNASDIPKSSSRENLSSAYSSPNKINLGSILSMSRESKRSPLSPSQGANSKDRGLALGSHEKNRMENVERKPATSHNEKGATDDECFQIALSEDQPNESLDDFACSCGNARPKIEWKKDFKYSELRVATERFSKKNFLSEGGFGFVYKGELMNGQKIAVKQYKPASLQGEREFKKEVDVLSKARHKNLVMLLGSCSEGNQRLLVYEFVCNGSLDQHLSGRSTEVVSWPDRLKIALGAAKGLQYLHSNNIIHRDMRPNNILVTHDYEPMLGDFGLARTQCEGPDHSSDSRVVGTIGYLAPEYAETGKVSKKMDVYSFGVVLLELLTGRSTTDQGIEEGSLVGWARPLLKERKYPELMDPMILDSCDVHLHELFWMVRVAEKCLSRDPEKRLHMDKVVYVLECVKNGQNYIDIEDFSPPPSDLMSGKWDKNEAREREDSVPTEKVKDKAEESEQGSGVTVDEMVLPRPSSAPSSSRSSNASTNYESSSSSSRGSKKTKRRSRSQSVHYGEMLI</sequence>
<dbReference type="FunFam" id="1.10.510.10:FF:000388">
    <property type="entry name" value="Leucine-rich repeat receptor-like tyrosine-protein kinase PXC3"/>
    <property type="match status" value="1"/>
</dbReference>
<keyword evidence="8" id="KW-0067">ATP-binding</keyword>
<evidence type="ECO:0000256" key="5">
    <source>
        <dbReference type="ARBA" id="ARBA00022729"/>
    </source>
</evidence>
<feature type="compositionally biased region" description="Basic and acidic residues" evidence="13">
    <location>
        <begin position="406"/>
        <end position="438"/>
    </location>
</feature>
<gene>
    <name evidence="16" type="ORF">H6P81_007881</name>
</gene>
<dbReference type="InterPro" id="IPR011009">
    <property type="entry name" value="Kinase-like_dom_sf"/>
</dbReference>
<proteinExistence type="predicted"/>
<comment type="subcellular location">
    <subcellularLocation>
        <location evidence="1">Membrane</location>
        <topology evidence="1">Single-pass type I membrane protein</topology>
    </subcellularLocation>
</comment>
<dbReference type="FunFam" id="3.30.200.20:FF:000604">
    <property type="entry name" value="Proline-rich receptor-like protein kinase PERK8"/>
    <property type="match status" value="1"/>
</dbReference>
<protein>
    <recommendedName>
        <fullName evidence="15">Protein kinase domain-containing protein</fullName>
    </recommendedName>
</protein>
<evidence type="ECO:0000256" key="10">
    <source>
        <dbReference type="ARBA" id="ARBA00023136"/>
    </source>
</evidence>
<evidence type="ECO:0000256" key="3">
    <source>
        <dbReference type="ARBA" id="ARBA00022679"/>
    </source>
</evidence>
<dbReference type="PANTHER" id="PTHR47989:SF8">
    <property type="entry name" value="INACTIVE PROTEIN KINASE SELMODRAFT_444075-LIKE"/>
    <property type="match status" value="1"/>
</dbReference>
<dbReference type="GO" id="GO:0004672">
    <property type="term" value="F:protein kinase activity"/>
    <property type="evidence" value="ECO:0007669"/>
    <property type="project" value="InterPro"/>
</dbReference>
<dbReference type="PROSITE" id="PS00109">
    <property type="entry name" value="PROTEIN_KINASE_TYR"/>
    <property type="match status" value="1"/>
</dbReference>
<feature type="compositionally biased region" description="Polar residues" evidence="13">
    <location>
        <begin position="357"/>
        <end position="405"/>
    </location>
</feature>
<evidence type="ECO:0000256" key="7">
    <source>
        <dbReference type="ARBA" id="ARBA00022741"/>
    </source>
</evidence>
<dbReference type="Pfam" id="PF07714">
    <property type="entry name" value="PK_Tyr_Ser-Thr"/>
    <property type="match status" value="1"/>
</dbReference>
<keyword evidence="6" id="KW-0677">Repeat</keyword>
<name>A0AAV7F4S5_ARIFI</name>
<dbReference type="EMBL" id="JAINDJ010000003">
    <property type="protein sequence ID" value="KAG9454977.1"/>
    <property type="molecule type" value="Genomic_DNA"/>
</dbReference>
<evidence type="ECO:0000256" key="9">
    <source>
        <dbReference type="ARBA" id="ARBA00022989"/>
    </source>
</evidence>
<keyword evidence="12" id="KW-0325">Glycoprotein</keyword>
<comment type="caution">
    <text evidence="16">The sequence shown here is derived from an EMBL/GenBank/DDBJ whole genome shotgun (WGS) entry which is preliminary data.</text>
</comment>
<feature type="compositionally biased region" description="Basic and acidic residues" evidence="13">
    <location>
        <begin position="781"/>
        <end position="805"/>
    </location>
</feature>
<evidence type="ECO:0000256" key="6">
    <source>
        <dbReference type="ARBA" id="ARBA00022737"/>
    </source>
</evidence>
<feature type="region of interest" description="Disordered" evidence="13">
    <location>
        <begin position="336"/>
        <end position="438"/>
    </location>
</feature>
<feature type="compositionally biased region" description="Low complexity" evidence="13">
    <location>
        <begin position="821"/>
        <end position="846"/>
    </location>
</feature>
<evidence type="ECO:0000256" key="1">
    <source>
        <dbReference type="ARBA" id="ARBA00004479"/>
    </source>
</evidence>
<keyword evidence="17" id="KW-1185">Reference proteome</keyword>
<evidence type="ECO:0000256" key="13">
    <source>
        <dbReference type="SAM" id="MobiDB-lite"/>
    </source>
</evidence>
<dbReference type="PROSITE" id="PS50011">
    <property type="entry name" value="PROTEIN_KINASE_DOM"/>
    <property type="match status" value="1"/>
</dbReference>
<keyword evidence="7" id="KW-0547">Nucleotide-binding</keyword>
<dbReference type="AlphaFoldDB" id="A0AAV7F4S5"/>
<evidence type="ECO:0000256" key="8">
    <source>
        <dbReference type="ARBA" id="ARBA00022840"/>
    </source>
</evidence>